<name>A0A1M5QXE1_9RHOB</name>
<evidence type="ECO:0000313" key="2">
    <source>
        <dbReference type="Proteomes" id="UP000184211"/>
    </source>
</evidence>
<dbReference type="AlphaFoldDB" id="A0A1M5QXE1"/>
<sequence length="50" mass="5431">MLSQGRIGPAAASQRLPAMVALPRCIQSGYRAVTIALDLCLSSWLYDHTK</sequence>
<accession>A0A1M5QXE1</accession>
<organism evidence="1 2">
    <name type="scientific">Cognatishimia maritima</name>
    <dbReference type="NCBI Taxonomy" id="870908"/>
    <lineage>
        <taxon>Bacteria</taxon>
        <taxon>Pseudomonadati</taxon>
        <taxon>Pseudomonadota</taxon>
        <taxon>Alphaproteobacteria</taxon>
        <taxon>Rhodobacterales</taxon>
        <taxon>Paracoccaceae</taxon>
        <taxon>Cognatishimia</taxon>
    </lineage>
</organism>
<proteinExistence type="predicted"/>
<keyword evidence="2" id="KW-1185">Reference proteome</keyword>
<evidence type="ECO:0000313" key="1">
    <source>
        <dbReference type="EMBL" id="SHH18804.1"/>
    </source>
</evidence>
<dbReference type="STRING" id="870908.SAMN04488044_2137"/>
<reference evidence="2" key="1">
    <citation type="submission" date="2016-11" db="EMBL/GenBank/DDBJ databases">
        <authorList>
            <person name="Varghese N."/>
            <person name="Submissions S."/>
        </authorList>
    </citation>
    <scope>NUCLEOTIDE SEQUENCE [LARGE SCALE GENOMIC DNA]</scope>
    <source>
        <strain evidence="2">DSM 28223</strain>
    </source>
</reference>
<dbReference type="EMBL" id="FQWM01000003">
    <property type="protein sequence ID" value="SHH18804.1"/>
    <property type="molecule type" value="Genomic_DNA"/>
</dbReference>
<protein>
    <submittedName>
        <fullName evidence="1">Uncharacterized protein</fullName>
    </submittedName>
</protein>
<gene>
    <name evidence="1" type="ORF">SAMN04488044_2137</name>
</gene>
<dbReference type="Proteomes" id="UP000184211">
    <property type="component" value="Unassembled WGS sequence"/>
</dbReference>